<dbReference type="InterPro" id="IPR002035">
    <property type="entry name" value="VWF_A"/>
</dbReference>
<feature type="compositionally biased region" description="Low complexity" evidence="1">
    <location>
        <begin position="881"/>
        <end position="893"/>
    </location>
</feature>
<keyword evidence="5" id="KW-1185">Reference proteome</keyword>
<evidence type="ECO:0000256" key="1">
    <source>
        <dbReference type="SAM" id="MobiDB-lite"/>
    </source>
</evidence>
<feature type="region of interest" description="Disordered" evidence="1">
    <location>
        <begin position="867"/>
        <end position="1006"/>
    </location>
</feature>
<proteinExistence type="predicted"/>
<keyword evidence="2" id="KW-0472">Membrane</keyword>
<feature type="compositionally biased region" description="Pro residues" evidence="1">
    <location>
        <begin position="983"/>
        <end position="992"/>
    </location>
</feature>
<feature type="compositionally biased region" description="Low complexity" evidence="1">
    <location>
        <begin position="905"/>
        <end position="922"/>
    </location>
</feature>
<dbReference type="Gene3D" id="3.40.50.410">
    <property type="entry name" value="von Willebrand factor, type A domain"/>
    <property type="match status" value="1"/>
</dbReference>
<gene>
    <name evidence="4" type="ORF">MMAGJ_22970</name>
</gene>
<sequence length="1006" mass="104390">MVRGIARVFSADTRSKLITAVALATAVVLMGWTAPTASAESSTGGANRFGACVAAQKAGDLLLLFDESGSLKESDPGGARVDAARYLLRTLGNFADRVDAKLEVASAGFSDTYSPEHDWAPLTAATADSAAEQLNSFKDKNTGLDTDYWMALDGARQALGARSAGANGPQRCQAVAWFSDGKIDFTPRQVAKPYAEGVNLETQAGVEEARQRSIEQICRPGGLADQVRSSEIVMLGIGLGAKESPADFDVMSAISTGTGLNGMKCGNITDPVPGDFYPVANIDDMLFAFDSLNPDPGINTQGPVCQVQVCEEARHNFVLDRSIKSVTILGSGGFPGVVPYLVSPSGAQVELPKKDGKVDVEIAGTPVSYEWQSDTAQSIALTNKGGGDWAGQWAITYVDPNGEHPDAVSKVNIHITTDIFPALSGSDGLEWHSGATLEDLKFGLVDGKKKPVDPVSLAGTAEMTVQLVPDGKEPIPLMEAAAKEDIGKPVTADLSKVDPGHATLKMSLVITTAPAMDPAGVQIAPGTKLSPQTQDLPVQILPKEGLPTPGERIDFGTVQATKGATADLAITGPGCAWIEDGATVTSTASPEGIGNVTVSSSSNSADNCLKVDEGQTSQLQVTLRTEHDGHGGLNGTVPLHVASVENPDDGQVVEVPVAASLIKPLNTTNFVIVLIAALLLGPGIPLGLLYLSKRWVTKIPNIPLLAERIRVEVNQDMTLRDGEPFAMADSDLIQPVTGLTEGTRRLSVLGVTLNAVMGRSPFGAGRVVVDAGNLVSVGSELPGSDDTGLHAVLPLAVHNTFVVLHDPRGPATQAEVLLLVSGNTDTAAREKIFEEVARRLPELLNGLRLRSVQAGMASPYDQAHDASPFGGTVGGGGGAAPGYDPFGGPQAPMGGPGVPVPAGPADPFGGGAPAAPHAAPAVDPHEATQHAMPTYNPGARVQPPDPHEVTQHAPVTYNPGAHQPPPPQRPGPPGDTRRGQQLPPAPQGPPPQRYDSDPFDPFGGGA</sequence>
<dbReference type="RefSeq" id="WP_051578555.1">
    <property type="nucleotide sequence ID" value="NZ_AP022567.1"/>
</dbReference>
<dbReference type="PROSITE" id="PS50234">
    <property type="entry name" value="VWFA"/>
    <property type="match status" value="1"/>
</dbReference>
<feature type="transmembrane region" description="Helical" evidence="2">
    <location>
        <begin position="670"/>
        <end position="691"/>
    </location>
</feature>
<dbReference type="InterPro" id="IPR036465">
    <property type="entry name" value="vWFA_dom_sf"/>
</dbReference>
<organism evidence="4 5">
    <name type="scientific">Mycolicibacterium mageritense</name>
    <name type="common">Mycobacterium mageritense</name>
    <dbReference type="NCBI Taxonomy" id="53462"/>
    <lineage>
        <taxon>Bacteria</taxon>
        <taxon>Bacillati</taxon>
        <taxon>Actinomycetota</taxon>
        <taxon>Actinomycetes</taxon>
        <taxon>Mycobacteriales</taxon>
        <taxon>Mycobacteriaceae</taxon>
        <taxon>Mycolicibacterium</taxon>
    </lineage>
</organism>
<feature type="compositionally biased region" description="Gly residues" evidence="1">
    <location>
        <begin position="871"/>
        <end position="880"/>
    </location>
</feature>
<keyword evidence="2" id="KW-1133">Transmembrane helix</keyword>
<name>A0ABM7HR46_MYCME</name>
<reference evidence="4 5" key="1">
    <citation type="journal article" date="2019" name="Emerg. Microbes Infect.">
        <title>Comprehensive subspecies identification of 175 nontuberculous mycobacteria species based on 7547 genomic profiles.</title>
        <authorList>
            <person name="Matsumoto Y."/>
            <person name="Kinjo T."/>
            <person name="Motooka D."/>
            <person name="Nabeya D."/>
            <person name="Jung N."/>
            <person name="Uechi K."/>
            <person name="Horii T."/>
            <person name="Iida T."/>
            <person name="Fujita J."/>
            <person name="Nakamura S."/>
        </authorList>
    </citation>
    <scope>NUCLEOTIDE SEQUENCE [LARGE SCALE GENOMIC DNA]</scope>
    <source>
        <strain evidence="4 5">JCM 12375</strain>
    </source>
</reference>
<dbReference type="SUPFAM" id="SSF53300">
    <property type="entry name" value="vWA-like"/>
    <property type="match status" value="1"/>
</dbReference>
<evidence type="ECO:0000259" key="3">
    <source>
        <dbReference type="PROSITE" id="PS50234"/>
    </source>
</evidence>
<feature type="compositionally biased region" description="Pro residues" evidence="1">
    <location>
        <begin position="962"/>
        <end position="973"/>
    </location>
</feature>
<keyword evidence="2" id="KW-0812">Transmembrane</keyword>
<protein>
    <recommendedName>
        <fullName evidence="3">VWFA domain-containing protein</fullName>
    </recommendedName>
</protein>
<evidence type="ECO:0000256" key="2">
    <source>
        <dbReference type="SAM" id="Phobius"/>
    </source>
</evidence>
<dbReference type="EMBL" id="AP022567">
    <property type="protein sequence ID" value="BBX33015.1"/>
    <property type="molecule type" value="Genomic_DNA"/>
</dbReference>
<feature type="domain" description="VWFA" evidence="3">
    <location>
        <begin position="60"/>
        <end position="292"/>
    </location>
</feature>
<evidence type="ECO:0000313" key="5">
    <source>
        <dbReference type="Proteomes" id="UP000465622"/>
    </source>
</evidence>
<accession>A0ABM7HR46</accession>
<dbReference type="Proteomes" id="UP000465622">
    <property type="component" value="Chromosome"/>
</dbReference>
<evidence type="ECO:0000313" key="4">
    <source>
        <dbReference type="EMBL" id="BBX33015.1"/>
    </source>
</evidence>